<feature type="transmembrane region" description="Helical" evidence="6">
    <location>
        <begin position="20"/>
        <end position="39"/>
    </location>
</feature>
<dbReference type="PANTHER" id="PTHR30482:SF5">
    <property type="entry name" value="ABC TRANSPORTER PERMEASE PROTEIN"/>
    <property type="match status" value="1"/>
</dbReference>
<feature type="transmembrane region" description="Helical" evidence="6">
    <location>
        <begin position="312"/>
        <end position="334"/>
    </location>
</feature>
<comment type="subcellular location">
    <subcellularLocation>
        <location evidence="1">Cell membrane</location>
        <topology evidence="1">Multi-pass membrane protein</topology>
    </subcellularLocation>
</comment>
<reference evidence="8" key="1">
    <citation type="submission" date="2012-06" db="EMBL/GenBank/DDBJ databases">
        <title>Complete sequence of chromosome of Desulfomonile tiedjei DSM 6799.</title>
        <authorList>
            <person name="Lucas S."/>
            <person name="Copeland A."/>
            <person name="Lapidus A."/>
            <person name="Glavina del Rio T."/>
            <person name="Dalin E."/>
            <person name="Tice H."/>
            <person name="Bruce D."/>
            <person name="Goodwin L."/>
            <person name="Pitluck S."/>
            <person name="Peters L."/>
            <person name="Ovchinnikova G."/>
            <person name="Zeytun A."/>
            <person name="Lu M."/>
            <person name="Kyrpides N."/>
            <person name="Mavromatis K."/>
            <person name="Ivanova N."/>
            <person name="Brettin T."/>
            <person name="Detter J.C."/>
            <person name="Han C."/>
            <person name="Larimer F."/>
            <person name="Land M."/>
            <person name="Hauser L."/>
            <person name="Markowitz V."/>
            <person name="Cheng J.-F."/>
            <person name="Hugenholtz P."/>
            <person name="Woyke T."/>
            <person name="Wu D."/>
            <person name="Spring S."/>
            <person name="Schroeder M."/>
            <person name="Brambilla E."/>
            <person name="Klenk H.-P."/>
            <person name="Eisen J.A."/>
        </authorList>
    </citation>
    <scope>NUCLEOTIDE SEQUENCE [LARGE SCALE GENOMIC DNA]</scope>
    <source>
        <strain evidence="8">ATCC 49306 / DSM 6799 / DCB-1</strain>
    </source>
</reference>
<feature type="transmembrane region" description="Helical" evidence="6">
    <location>
        <begin position="259"/>
        <end position="280"/>
    </location>
</feature>
<feature type="transmembrane region" description="Helical" evidence="6">
    <location>
        <begin position="225"/>
        <end position="247"/>
    </location>
</feature>
<name>I4C3D5_DESTA</name>
<dbReference type="AlphaFoldDB" id="I4C3D5"/>
<proteinExistence type="predicted"/>
<evidence type="ECO:0000256" key="3">
    <source>
        <dbReference type="ARBA" id="ARBA00022692"/>
    </source>
</evidence>
<dbReference type="PANTHER" id="PTHR30482">
    <property type="entry name" value="HIGH-AFFINITY BRANCHED-CHAIN AMINO ACID TRANSPORT SYSTEM PERMEASE"/>
    <property type="match status" value="1"/>
</dbReference>
<keyword evidence="8" id="KW-1185">Reference proteome</keyword>
<sequence>MRSKTFRESYREDIQIFNTVWTKSWLTLFLAALLTLPWWGGPYFVYMANISGIAIIAALGLNILTGFTGQISLGHAAFVALGAYSAAILSTRFGLPFWITLPGGGIVAAAFGILLGFPCLRLKGLYLAMATMSFGIVVEYAVTHWESLTMGVRGIKVPSPSLFGYSLSNEYSMFYLILVVVILLTAAAKNLMRTRVGRAFVAIRDQDIAASVIGVNLTHYKVMSFAISAFYAGVAGGLYAYSITYLHPENFTLLLSIEYIAMIIVGGLGSILGTIFGAVFLTVMPDVIKACLTFLGQYMAFFHGSYNEEWNIAAFGLLIMLFLIAEPTGLNGIWVRIRTSFKNWPFTY</sequence>
<dbReference type="InterPro" id="IPR043428">
    <property type="entry name" value="LivM-like"/>
</dbReference>
<dbReference type="OrthoDB" id="9780757at2"/>
<evidence type="ECO:0000256" key="5">
    <source>
        <dbReference type="ARBA" id="ARBA00023136"/>
    </source>
</evidence>
<dbReference type="PATRIC" id="fig|706587.4.peg.1566"/>
<feature type="transmembrane region" description="Helical" evidence="6">
    <location>
        <begin position="95"/>
        <end position="117"/>
    </location>
</feature>
<feature type="transmembrane region" description="Helical" evidence="6">
    <location>
        <begin position="124"/>
        <end position="142"/>
    </location>
</feature>
<dbReference type="STRING" id="706587.Desti_1364"/>
<dbReference type="CDD" id="cd06581">
    <property type="entry name" value="TM_PBP1_LivM_like"/>
    <property type="match status" value="1"/>
</dbReference>
<keyword evidence="5 6" id="KW-0472">Membrane</keyword>
<dbReference type="Pfam" id="PF02653">
    <property type="entry name" value="BPD_transp_2"/>
    <property type="match status" value="1"/>
</dbReference>
<feature type="transmembrane region" description="Helical" evidence="6">
    <location>
        <begin position="287"/>
        <end position="306"/>
    </location>
</feature>
<gene>
    <name evidence="7" type="ordered locus">Desti_1364</name>
</gene>
<dbReference type="GO" id="GO:0015658">
    <property type="term" value="F:branched-chain amino acid transmembrane transporter activity"/>
    <property type="evidence" value="ECO:0007669"/>
    <property type="project" value="InterPro"/>
</dbReference>
<evidence type="ECO:0000256" key="1">
    <source>
        <dbReference type="ARBA" id="ARBA00004651"/>
    </source>
</evidence>
<feature type="transmembrane region" description="Helical" evidence="6">
    <location>
        <begin position="45"/>
        <end position="64"/>
    </location>
</feature>
<dbReference type="KEGG" id="dti:Desti_1364"/>
<dbReference type="Proteomes" id="UP000006055">
    <property type="component" value="Chromosome"/>
</dbReference>
<organism evidence="7 8">
    <name type="scientific">Desulfomonile tiedjei (strain ATCC 49306 / DSM 6799 / DCB-1)</name>
    <dbReference type="NCBI Taxonomy" id="706587"/>
    <lineage>
        <taxon>Bacteria</taxon>
        <taxon>Pseudomonadati</taxon>
        <taxon>Thermodesulfobacteriota</taxon>
        <taxon>Desulfomonilia</taxon>
        <taxon>Desulfomonilales</taxon>
        <taxon>Desulfomonilaceae</taxon>
        <taxon>Desulfomonile</taxon>
    </lineage>
</organism>
<keyword evidence="3 6" id="KW-0812">Transmembrane</keyword>
<dbReference type="eggNOG" id="COG4177">
    <property type="taxonomic scope" value="Bacteria"/>
</dbReference>
<evidence type="ECO:0000313" key="7">
    <source>
        <dbReference type="EMBL" id="AFM24076.1"/>
    </source>
</evidence>
<dbReference type="EMBL" id="CP003360">
    <property type="protein sequence ID" value="AFM24076.1"/>
    <property type="molecule type" value="Genomic_DNA"/>
</dbReference>
<feature type="transmembrane region" description="Helical" evidence="6">
    <location>
        <begin position="171"/>
        <end position="188"/>
    </location>
</feature>
<dbReference type="InterPro" id="IPR001851">
    <property type="entry name" value="ABC_transp_permease"/>
</dbReference>
<evidence type="ECO:0000256" key="4">
    <source>
        <dbReference type="ARBA" id="ARBA00022989"/>
    </source>
</evidence>
<evidence type="ECO:0000256" key="6">
    <source>
        <dbReference type="SAM" id="Phobius"/>
    </source>
</evidence>
<keyword evidence="4 6" id="KW-1133">Transmembrane helix</keyword>
<dbReference type="RefSeq" id="WP_014809227.1">
    <property type="nucleotide sequence ID" value="NC_018025.1"/>
</dbReference>
<accession>I4C3D5</accession>
<feature type="transmembrane region" description="Helical" evidence="6">
    <location>
        <begin position="71"/>
        <end position="89"/>
    </location>
</feature>
<keyword evidence="2" id="KW-1003">Cell membrane</keyword>
<evidence type="ECO:0000313" key="8">
    <source>
        <dbReference type="Proteomes" id="UP000006055"/>
    </source>
</evidence>
<evidence type="ECO:0000256" key="2">
    <source>
        <dbReference type="ARBA" id="ARBA00022475"/>
    </source>
</evidence>
<protein>
    <submittedName>
        <fullName evidence="7">Amino acid/amide ABC transporter membrane protein 2, HAAT family</fullName>
    </submittedName>
</protein>
<dbReference type="HOGENOM" id="CLU_031365_1_2_7"/>
<dbReference type="GO" id="GO:0005886">
    <property type="term" value="C:plasma membrane"/>
    <property type="evidence" value="ECO:0007669"/>
    <property type="project" value="UniProtKB-SubCell"/>
</dbReference>